<evidence type="ECO:0000256" key="3">
    <source>
        <dbReference type="ARBA" id="ARBA00023204"/>
    </source>
</evidence>
<protein>
    <recommendedName>
        <fullName evidence="6">Recombinase</fullName>
    </recommendedName>
</protein>
<dbReference type="GO" id="GO:0006281">
    <property type="term" value="P:DNA repair"/>
    <property type="evidence" value="ECO:0007669"/>
    <property type="project" value="UniProtKB-KW"/>
</dbReference>
<sequence length="105" mass="11980">MKRLDDVCGKENWKNEFSPGPDGGVMCGIFIRIRDEWVTKWDGADKTQVEAVKGGMSGSMKRAAFQWGIGRYLYSLEENFAICSTEKKQGWNKASFKDTDNKWLC</sequence>
<dbReference type="EnsemblMetazoa" id="RPRC004601-RA">
    <property type="protein sequence ID" value="RPRC004601-PA"/>
    <property type="gene ID" value="RPRC004601"/>
</dbReference>
<dbReference type="EMBL" id="ACPB03039389">
    <property type="status" value="NOT_ANNOTATED_CDS"/>
    <property type="molecule type" value="Genomic_DNA"/>
</dbReference>
<dbReference type="Pfam" id="PF04098">
    <property type="entry name" value="Rad52_Rad22"/>
    <property type="match status" value="1"/>
</dbReference>
<evidence type="ECO:0000313" key="4">
    <source>
        <dbReference type="EnsemblMetazoa" id="RPRC004601-PA"/>
    </source>
</evidence>
<evidence type="ECO:0000256" key="2">
    <source>
        <dbReference type="ARBA" id="ARBA00022763"/>
    </source>
</evidence>
<proteinExistence type="inferred from homology"/>
<evidence type="ECO:0008006" key="6">
    <source>
        <dbReference type="Google" id="ProtNLM"/>
    </source>
</evidence>
<evidence type="ECO:0000313" key="5">
    <source>
        <dbReference type="Proteomes" id="UP000015103"/>
    </source>
</evidence>
<keyword evidence="5" id="KW-1185">Reference proteome</keyword>
<name>T1HKM7_RHOPR</name>
<dbReference type="AlphaFoldDB" id="T1HKM7"/>
<comment type="similarity">
    <text evidence="1">Belongs to the RAD52 family.</text>
</comment>
<keyword evidence="2" id="KW-0227">DNA damage</keyword>
<evidence type="ECO:0000256" key="1">
    <source>
        <dbReference type="ARBA" id="ARBA00006638"/>
    </source>
</evidence>
<dbReference type="Proteomes" id="UP000015103">
    <property type="component" value="Unassembled WGS sequence"/>
</dbReference>
<reference evidence="4" key="1">
    <citation type="submission" date="2015-05" db="UniProtKB">
        <authorList>
            <consortium name="EnsemblMetazoa"/>
        </authorList>
    </citation>
    <scope>IDENTIFICATION</scope>
</reference>
<keyword evidence="3" id="KW-0234">DNA repair</keyword>
<organism evidence="4 5">
    <name type="scientific">Rhodnius prolixus</name>
    <name type="common">Triatomid bug</name>
    <dbReference type="NCBI Taxonomy" id="13249"/>
    <lineage>
        <taxon>Eukaryota</taxon>
        <taxon>Metazoa</taxon>
        <taxon>Ecdysozoa</taxon>
        <taxon>Arthropoda</taxon>
        <taxon>Hexapoda</taxon>
        <taxon>Insecta</taxon>
        <taxon>Pterygota</taxon>
        <taxon>Neoptera</taxon>
        <taxon>Paraneoptera</taxon>
        <taxon>Hemiptera</taxon>
        <taxon>Heteroptera</taxon>
        <taxon>Panheteroptera</taxon>
        <taxon>Cimicomorpha</taxon>
        <taxon>Reduviidae</taxon>
        <taxon>Triatominae</taxon>
        <taxon>Rhodnius</taxon>
    </lineage>
</organism>
<dbReference type="InterPro" id="IPR041247">
    <property type="entry name" value="Rad52_fam"/>
</dbReference>
<accession>T1HKM7</accession>
<dbReference type="HOGENOM" id="CLU_2239926_0_0_1"/>
<dbReference type="InParanoid" id="T1HKM7"/>
<dbReference type="VEuPathDB" id="VectorBase:RPRC004601"/>